<keyword evidence="1" id="KW-0472">Membrane</keyword>
<keyword evidence="1" id="KW-1133">Transmembrane helix</keyword>
<accession>A0A160PJP5</accession>
<dbReference type="AlphaFoldDB" id="A0A160PJP5"/>
<evidence type="ECO:0000256" key="1">
    <source>
        <dbReference type="SAM" id="Phobius"/>
    </source>
</evidence>
<keyword evidence="1" id="KW-0812">Transmembrane</keyword>
<reference evidence="2 3" key="1">
    <citation type="journal article" date="2016" name="Genome Announc.">
        <title>Complete Genome Sequence of Methylobacterium populi P-1M, Isolated from Pink-Pigmented Household Biofilm.</title>
        <authorList>
            <person name="Morohoshi T."/>
            <person name="Ikeda T."/>
        </authorList>
    </citation>
    <scope>NUCLEOTIDE SEQUENCE [LARGE SCALE GENOMIC DNA]</scope>
    <source>
        <strain evidence="2 3">P-1M</strain>
    </source>
</reference>
<evidence type="ECO:0000313" key="3">
    <source>
        <dbReference type="Proteomes" id="UP000218288"/>
    </source>
</evidence>
<proteinExistence type="predicted"/>
<dbReference type="Proteomes" id="UP000218288">
    <property type="component" value="Chromosome"/>
</dbReference>
<evidence type="ECO:0000313" key="2">
    <source>
        <dbReference type="EMBL" id="BAU93246.1"/>
    </source>
</evidence>
<dbReference type="EMBL" id="AP014809">
    <property type="protein sequence ID" value="BAU93246.1"/>
    <property type="molecule type" value="Genomic_DNA"/>
</dbReference>
<protein>
    <submittedName>
        <fullName evidence="2">Uncharacterized protein</fullName>
    </submittedName>
</protein>
<sequence>MAPFAGPPAMTFFAHLSVRTLLPPIAAGLASMGAVLALSTLASAGGAERWALRPKAPTAPIAPPGSAIAEAGPAVPALRGSRAIPVSDLPGERRTVRIVYQGYLPAESRGPESR</sequence>
<name>A0A160PJP5_9HYPH</name>
<organism evidence="2 3">
    <name type="scientific">Methylorubrum populi</name>
    <dbReference type="NCBI Taxonomy" id="223967"/>
    <lineage>
        <taxon>Bacteria</taxon>
        <taxon>Pseudomonadati</taxon>
        <taxon>Pseudomonadota</taxon>
        <taxon>Alphaproteobacteria</taxon>
        <taxon>Hyphomicrobiales</taxon>
        <taxon>Methylobacteriaceae</taxon>
        <taxon>Methylorubrum</taxon>
    </lineage>
</organism>
<gene>
    <name evidence="2" type="ORF">MPPM_4641</name>
</gene>
<feature type="transmembrane region" description="Helical" evidence="1">
    <location>
        <begin position="25"/>
        <end position="45"/>
    </location>
</feature>